<organism evidence="2 3">
    <name type="scientific">Bradyrhizobium erythrophlei</name>
    <dbReference type="NCBI Taxonomy" id="1437360"/>
    <lineage>
        <taxon>Bacteria</taxon>
        <taxon>Pseudomonadati</taxon>
        <taxon>Pseudomonadota</taxon>
        <taxon>Alphaproteobacteria</taxon>
        <taxon>Hyphomicrobiales</taxon>
        <taxon>Nitrobacteraceae</taxon>
        <taxon>Bradyrhizobium</taxon>
    </lineage>
</organism>
<gene>
    <name evidence="2" type="ORF">SAMN05444169_6928</name>
</gene>
<dbReference type="Proteomes" id="UP000190675">
    <property type="component" value="Chromosome I"/>
</dbReference>
<evidence type="ECO:0000256" key="1">
    <source>
        <dbReference type="SAM" id="Phobius"/>
    </source>
</evidence>
<accession>A0A1M5S485</accession>
<name>A0A1M5S485_9BRAD</name>
<keyword evidence="1" id="KW-0812">Transmembrane</keyword>
<sequence>MGTMFFICSIFEEAGMLKVFVEEAAALASIALFVGMIAVWAQLIPQL</sequence>
<keyword evidence="1" id="KW-1133">Transmembrane helix</keyword>
<keyword evidence="1" id="KW-0472">Membrane</keyword>
<reference evidence="2 3" key="1">
    <citation type="submission" date="2016-11" db="EMBL/GenBank/DDBJ databases">
        <authorList>
            <person name="Jaros S."/>
            <person name="Januszkiewicz K."/>
            <person name="Wedrychowicz H."/>
        </authorList>
    </citation>
    <scope>NUCLEOTIDE SEQUENCE [LARGE SCALE GENOMIC DNA]</scope>
    <source>
        <strain evidence="2 3">GAS242</strain>
    </source>
</reference>
<dbReference type="AlphaFoldDB" id="A0A1M5S485"/>
<protein>
    <submittedName>
        <fullName evidence="2">Uncharacterized protein</fullName>
    </submittedName>
</protein>
<proteinExistence type="predicted"/>
<evidence type="ECO:0000313" key="3">
    <source>
        <dbReference type="Proteomes" id="UP000190675"/>
    </source>
</evidence>
<dbReference type="EMBL" id="LT670818">
    <property type="protein sequence ID" value="SHH33250.1"/>
    <property type="molecule type" value="Genomic_DNA"/>
</dbReference>
<evidence type="ECO:0000313" key="2">
    <source>
        <dbReference type="EMBL" id="SHH33250.1"/>
    </source>
</evidence>
<feature type="transmembrane region" description="Helical" evidence="1">
    <location>
        <begin position="24"/>
        <end position="44"/>
    </location>
</feature>